<name>A0AAU6PHM0_9GAMM</name>
<dbReference type="Gene3D" id="2.60.40.1890">
    <property type="entry name" value="PCu(A)C copper chaperone"/>
    <property type="match status" value="1"/>
</dbReference>
<dbReference type="EMBL" id="CP138327">
    <property type="protein sequence ID" value="WXU00527.1"/>
    <property type="molecule type" value="Genomic_DNA"/>
</dbReference>
<accession>A0AAU6PHM0</accession>
<protein>
    <recommendedName>
        <fullName evidence="3">Copper chaperone PCu(A)C</fullName>
    </recommendedName>
</protein>
<keyword evidence="1" id="KW-0732">Signal</keyword>
<dbReference type="InterPro" id="IPR058248">
    <property type="entry name" value="Lxx211020-like"/>
</dbReference>
<dbReference type="PANTHER" id="PTHR36302">
    <property type="entry name" value="BLR7088 PROTEIN"/>
    <property type="match status" value="1"/>
</dbReference>
<proteinExistence type="predicted"/>
<dbReference type="InterPro" id="IPR036182">
    <property type="entry name" value="PCuAC_sf"/>
</dbReference>
<organism evidence="2">
    <name type="scientific">Catillopecten margaritatus gill symbiont</name>
    <dbReference type="NCBI Taxonomy" id="3083288"/>
    <lineage>
        <taxon>Bacteria</taxon>
        <taxon>Pseudomonadati</taxon>
        <taxon>Pseudomonadota</taxon>
        <taxon>Gammaproteobacteria</taxon>
        <taxon>sulfur-oxidizing symbionts</taxon>
    </lineage>
</organism>
<feature type="signal peptide" evidence="1">
    <location>
        <begin position="1"/>
        <end position="18"/>
    </location>
</feature>
<dbReference type="Pfam" id="PF04314">
    <property type="entry name" value="PCuAC"/>
    <property type="match status" value="1"/>
</dbReference>
<dbReference type="AlphaFoldDB" id="A0AAU6PHM0"/>
<gene>
    <name evidence="2" type="ORF">Ctma_1252</name>
</gene>
<dbReference type="SUPFAM" id="SSF110087">
    <property type="entry name" value="DR1885-like metal-binding protein"/>
    <property type="match status" value="1"/>
</dbReference>
<feature type="chain" id="PRO_5043705640" description="Copper chaperone PCu(A)C" evidence="1">
    <location>
        <begin position="19"/>
        <end position="145"/>
    </location>
</feature>
<dbReference type="PANTHER" id="PTHR36302:SF1">
    <property type="entry name" value="COPPER CHAPERONE PCU(A)C"/>
    <property type="match status" value="1"/>
</dbReference>
<sequence>MNKIIAIAILIFTNALYAMDNQQNIQMKDFYIVLLQGANSASGYGVIKNNSSKTDTLMSVSSDNASVMLHQTQIHSGMANMAYHSKFSINANDSLVLKPMSYHLMLTHISKDIRRDTDAIMIKFEFKNSGIMSVKIPILSRHKYD</sequence>
<dbReference type="InterPro" id="IPR007410">
    <property type="entry name" value="LpqE-like"/>
</dbReference>
<reference evidence="2" key="1">
    <citation type="submission" date="2023-10" db="EMBL/GenBank/DDBJ databases">
        <title>The first scallop-associated chemosynthetic bacterial symbiont.</title>
        <authorList>
            <person name="Lin Y.-T."/>
            <person name="Sun J."/>
            <person name="Ip J.C.-H."/>
            <person name="He X."/>
            <person name="Gao Z.-M."/>
            <person name="Perez M."/>
            <person name="Xu T."/>
            <person name="Qian P.-Y."/>
            <person name="Qiu J.-W."/>
        </authorList>
    </citation>
    <scope>NUCLEOTIDE SEQUENCE</scope>
    <source>
        <strain evidence="2">Gill1</strain>
    </source>
</reference>
<evidence type="ECO:0000256" key="1">
    <source>
        <dbReference type="SAM" id="SignalP"/>
    </source>
</evidence>
<evidence type="ECO:0008006" key="3">
    <source>
        <dbReference type="Google" id="ProtNLM"/>
    </source>
</evidence>
<evidence type="ECO:0000313" key="2">
    <source>
        <dbReference type="EMBL" id="WXU00527.1"/>
    </source>
</evidence>